<evidence type="ECO:0000313" key="8">
    <source>
        <dbReference type="EMBL" id="QKG79546.1"/>
    </source>
</evidence>
<protein>
    <recommendedName>
        <fullName evidence="6">Redox-sensing transcriptional repressor Rex</fullName>
    </recommendedName>
</protein>
<keyword evidence="6" id="KW-0520">NAD</keyword>
<dbReference type="PANTHER" id="PTHR35786:SF1">
    <property type="entry name" value="REDOX-SENSING TRANSCRIPTIONAL REPRESSOR REX 1"/>
    <property type="match status" value="1"/>
</dbReference>
<dbReference type="AlphaFoldDB" id="A0A7D4CG35"/>
<dbReference type="Pfam" id="PF02629">
    <property type="entry name" value="CoA_binding"/>
    <property type="match status" value="1"/>
</dbReference>
<evidence type="ECO:0000256" key="2">
    <source>
        <dbReference type="ARBA" id="ARBA00022491"/>
    </source>
</evidence>
<comment type="subunit">
    <text evidence="6">Homodimer.</text>
</comment>
<evidence type="ECO:0000256" key="6">
    <source>
        <dbReference type="HAMAP-Rule" id="MF_01131"/>
    </source>
</evidence>
<evidence type="ECO:0000256" key="5">
    <source>
        <dbReference type="ARBA" id="ARBA00023163"/>
    </source>
</evidence>
<dbReference type="InterPro" id="IPR036291">
    <property type="entry name" value="NAD(P)-bd_dom_sf"/>
</dbReference>
<dbReference type="EMBL" id="CP041345">
    <property type="protein sequence ID" value="QKG79546.1"/>
    <property type="molecule type" value="Genomic_DNA"/>
</dbReference>
<dbReference type="Proteomes" id="UP000500961">
    <property type="component" value="Chromosome"/>
</dbReference>
<dbReference type="GO" id="GO:0005737">
    <property type="term" value="C:cytoplasm"/>
    <property type="evidence" value="ECO:0007669"/>
    <property type="project" value="UniProtKB-SubCell"/>
</dbReference>
<dbReference type="PANTHER" id="PTHR35786">
    <property type="entry name" value="REDOX-SENSING TRANSCRIPTIONAL REPRESSOR REX"/>
    <property type="match status" value="1"/>
</dbReference>
<dbReference type="KEGG" id="ttz:FHG85_04480"/>
<comment type="similarity">
    <text evidence="6">Belongs to the transcriptional regulatory Rex family.</text>
</comment>
<dbReference type="HAMAP" id="MF_01131">
    <property type="entry name" value="Rex"/>
    <property type="match status" value="1"/>
</dbReference>
<dbReference type="InterPro" id="IPR022876">
    <property type="entry name" value="Tscrpt_rep_Rex"/>
</dbReference>
<feature type="domain" description="CoA-binding" evidence="7">
    <location>
        <begin position="87"/>
        <end position="180"/>
    </location>
</feature>
<dbReference type="InterPro" id="IPR003781">
    <property type="entry name" value="CoA-bd"/>
</dbReference>
<keyword evidence="3 6" id="KW-0805">Transcription regulation</keyword>
<keyword evidence="9" id="KW-1185">Reference proteome</keyword>
<dbReference type="GO" id="GO:0003677">
    <property type="term" value="F:DNA binding"/>
    <property type="evidence" value="ECO:0007669"/>
    <property type="project" value="UniProtKB-UniRule"/>
</dbReference>
<reference evidence="8 9" key="1">
    <citation type="submission" date="2019-07" db="EMBL/GenBank/DDBJ databases">
        <title>Thalassofilum flectens gen. nov., sp. nov., a novel moderate thermophilic anaerobe from a shallow sea hot spring in Kunashir Island (Russia), representing a new family in the order Bacteroidales, and proposal of Thalassofilacea fam. nov.</title>
        <authorList>
            <person name="Kochetkova T.V."/>
            <person name="Podosokorskaya O.A."/>
            <person name="Novikov A."/>
            <person name="Elcheninov A.G."/>
            <person name="Toshchakov S.V."/>
            <person name="Kublanov I.V."/>
        </authorList>
    </citation>
    <scope>NUCLEOTIDE SEQUENCE [LARGE SCALE GENOMIC DNA]</scope>
    <source>
        <strain evidence="8 9">38-H</strain>
    </source>
</reference>
<feature type="DNA-binding region" description="H-T-H motif" evidence="6">
    <location>
        <begin position="19"/>
        <end position="58"/>
    </location>
</feature>
<keyword evidence="5 6" id="KW-0804">Transcription</keyword>
<comment type="function">
    <text evidence="6">Modulates transcription in response to changes in cellular NADH/NAD(+) redox state.</text>
</comment>
<keyword evidence="1 6" id="KW-0963">Cytoplasm</keyword>
<comment type="caution">
    <text evidence="6">Lacks conserved residue(s) required for the propagation of feature annotation.</text>
</comment>
<name>A0A7D4CG35_9BACT</name>
<dbReference type="GO" id="GO:0003700">
    <property type="term" value="F:DNA-binding transcription factor activity"/>
    <property type="evidence" value="ECO:0007669"/>
    <property type="project" value="UniProtKB-UniRule"/>
</dbReference>
<comment type="subcellular location">
    <subcellularLocation>
        <location evidence="6">Cytoplasm</location>
    </subcellularLocation>
</comment>
<sequence>MVPNTPQSLDYELFKRLKKYIKGLKIQAIKGRNETSLYSLSEIINIDHDLIMSDLTLIGVSDGIKEVFCVGSLIQQLSNLIGYNRIEEACLIGAGPIAESIVSSVEFEKCNLRIVAAFDSNPAEHSEIAGLRVLGMDRIGEIVQRMHVVLAIMAAPRIDSAVAAKIILNSSIKMIWNFTELALSEVGEVVVVNSNLQGDIIADYKLLLQRYYNRFGLK</sequence>
<dbReference type="GO" id="GO:0051775">
    <property type="term" value="P:response to redox state"/>
    <property type="evidence" value="ECO:0007669"/>
    <property type="project" value="InterPro"/>
</dbReference>
<evidence type="ECO:0000256" key="4">
    <source>
        <dbReference type="ARBA" id="ARBA00023125"/>
    </source>
</evidence>
<evidence type="ECO:0000259" key="7">
    <source>
        <dbReference type="Pfam" id="PF02629"/>
    </source>
</evidence>
<keyword evidence="2 6" id="KW-0678">Repressor</keyword>
<dbReference type="GO" id="GO:0045892">
    <property type="term" value="P:negative regulation of DNA-templated transcription"/>
    <property type="evidence" value="ECO:0007669"/>
    <property type="project" value="InterPro"/>
</dbReference>
<keyword evidence="4 6" id="KW-0238">DNA-binding</keyword>
<dbReference type="RefSeq" id="WP_173073377.1">
    <property type="nucleotide sequence ID" value="NZ_CP041345.1"/>
</dbReference>
<gene>
    <name evidence="6" type="primary">rex</name>
    <name evidence="8" type="ORF">FHG85_04480</name>
</gene>
<organism evidence="8 9">
    <name type="scientific">Tenuifilum thalassicum</name>
    <dbReference type="NCBI Taxonomy" id="2590900"/>
    <lineage>
        <taxon>Bacteria</taxon>
        <taxon>Pseudomonadati</taxon>
        <taxon>Bacteroidota</taxon>
        <taxon>Bacteroidia</taxon>
        <taxon>Bacteroidales</taxon>
        <taxon>Tenuifilaceae</taxon>
        <taxon>Tenuifilum</taxon>
    </lineage>
</organism>
<dbReference type="Gene3D" id="3.40.50.720">
    <property type="entry name" value="NAD(P)-binding Rossmann-like Domain"/>
    <property type="match status" value="1"/>
</dbReference>
<evidence type="ECO:0000256" key="1">
    <source>
        <dbReference type="ARBA" id="ARBA00022490"/>
    </source>
</evidence>
<dbReference type="SUPFAM" id="SSF51735">
    <property type="entry name" value="NAD(P)-binding Rossmann-fold domains"/>
    <property type="match status" value="1"/>
</dbReference>
<accession>A0A7D4CG35</accession>
<evidence type="ECO:0000313" key="9">
    <source>
        <dbReference type="Proteomes" id="UP000500961"/>
    </source>
</evidence>
<proteinExistence type="inferred from homology"/>
<evidence type="ECO:0000256" key="3">
    <source>
        <dbReference type="ARBA" id="ARBA00023015"/>
    </source>
</evidence>